<comment type="similarity">
    <text evidence="1">Belongs to the sigma-70 factor family. ECF subfamily.</text>
</comment>
<feature type="domain" description="PhyR sigma2" evidence="6">
    <location>
        <begin position="21"/>
        <end position="74"/>
    </location>
</feature>
<gene>
    <name evidence="7" type="ORF">TMPK1_16760</name>
</gene>
<dbReference type="InterPro" id="IPR013325">
    <property type="entry name" value="RNA_pol_sigma_r2"/>
</dbReference>
<dbReference type="RefSeq" id="WP_420242543.1">
    <property type="nucleotide sequence ID" value="NZ_BOPV01000001.1"/>
</dbReference>
<dbReference type="CDD" id="cd06171">
    <property type="entry name" value="Sigma70_r4"/>
    <property type="match status" value="1"/>
</dbReference>
<organism evidence="7 8">
    <name type="scientific">Roseiterribacter gracilis</name>
    <dbReference type="NCBI Taxonomy" id="2812848"/>
    <lineage>
        <taxon>Bacteria</taxon>
        <taxon>Pseudomonadati</taxon>
        <taxon>Pseudomonadota</taxon>
        <taxon>Alphaproteobacteria</taxon>
        <taxon>Rhodospirillales</taxon>
        <taxon>Roseiterribacteraceae</taxon>
        <taxon>Roseiterribacter</taxon>
    </lineage>
</organism>
<dbReference type="InterPro" id="IPR013324">
    <property type="entry name" value="RNA_pol_sigma_r3/r4-like"/>
</dbReference>
<keyword evidence="4" id="KW-0804">Transcription</keyword>
<dbReference type="Pfam" id="PF22029">
    <property type="entry name" value="PhyR_sigma2"/>
    <property type="match status" value="1"/>
</dbReference>
<evidence type="ECO:0000313" key="7">
    <source>
        <dbReference type="EMBL" id="GIL39439.1"/>
    </source>
</evidence>
<dbReference type="GO" id="GO:0016987">
    <property type="term" value="F:sigma factor activity"/>
    <property type="evidence" value="ECO:0007669"/>
    <property type="project" value="UniProtKB-KW"/>
</dbReference>
<dbReference type="PANTHER" id="PTHR43133:SF25">
    <property type="entry name" value="RNA POLYMERASE SIGMA FACTOR RFAY-RELATED"/>
    <property type="match status" value="1"/>
</dbReference>
<keyword evidence="2" id="KW-0805">Transcription regulation</keyword>
<dbReference type="Pfam" id="PF08281">
    <property type="entry name" value="Sigma70_r4_2"/>
    <property type="match status" value="1"/>
</dbReference>
<evidence type="ECO:0000256" key="1">
    <source>
        <dbReference type="ARBA" id="ARBA00010641"/>
    </source>
</evidence>
<dbReference type="InterPro" id="IPR039425">
    <property type="entry name" value="RNA_pol_sigma-70-like"/>
</dbReference>
<dbReference type="InterPro" id="IPR036388">
    <property type="entry name" value="WH-like_DNA-bd_sf"/>
</dbReference>
<dbReference type="EMBL" id="BOPV01000001">
    <property type="protein sequence ID" value="GIL39439.1"/>
    <property type="molecule type" value="Genomic_DNA"/>
</dbReference>
<name>A0A8S8XCP0_9PROT</name>
<dbReference type="SUPFAM" id="SSF88946">
    <property type="entry name" value="Sigma2 domain of RNA polymerase sigma factors"/>
    <property type="match status" value="1"/>
</dbReference>
<dbReference type="Gene3D" id="1.10.1740.10">
    <property type="match status" value="1"/>
</dbReference>
<dbReference type="SUPFAM" id="SSF88659">
    <property type="entry name" value="Sigma3 and sigma4 domains of RNA polymerase sigma factors"/>
    <property type="match status" value="1"/>
</dbReference>
<dbReference type="InterPro" id="IPR013249">
    <property type="entry name" value="RNA_pol_sigma70_r4_t2"/>
</dbReference>
<feature type="domain" description="RNA polymerase sigma factor 70 region 4 type 2" evidence="5">
    <location>
        <begin position="117"/>
        <end position="165"/>
    </location>
</feature>
<evidence type="ECO:0000256" key="4">
    <source>
        <dbReference type="ARBA" id="ARBA00023163"/>
    </source>
</evidence>
<reference evidence="7" key="1">
    <citation type="submission" date="2021-02" db="EMBL/GenBank/DDBJ databases">
        <title>Genome sequence of Rhodospirillales sp. strain TMPK1 isolated from soil.</title>
        <authorList>
            <person name="Nakai R."/>
            <person name="Kusada H."/>
            <person name="Tamaki H."/>
        </authorList>
    </citation>
    <scope>NUCLEOTIDE SEQUENCE</scope>
    <source>
        <strain evidence="7">TMPK1</strain>
    </source>
</reference>
<dbReference type="PANTHER" id="PTHR43133">
    <property type="entry name" value="RNA POLYMERASE ECF-TYPE SIGMA FACTO"/>
    <property type="match status" value="1"/>
</dbReference>
<keyword evidence="8" id="KW-1185">Reference proteome</keyword>
<dbReference type="GO" id="GO:0003677">
    <property type="term" value="F:DNA binding"/>
    <property type="evidence" value="ECO:0007669"/>
    <property type="project" value="InterPro"/>
</dbReference>
<dbReference type="Gene3D" id="1.10.10.10">
    <property type="entry name" value="Winged helix-like DNA-binding domain superfamily/Winged helix DNA-binding domain"/>
    <property type="match status" value="1"/>
</dbReference>
<dbReference type="InterPro" id="IPR053866">
    <property type="entry name" value="PhyR_sigma2"/>
</dbReference>
<accession>A0A8S8XCP0</accession>
<dbReference type="AlphaFoldDB" id="A0A8S8XCP0"/>
<keyword evidence="3" id="KW-0731">Sigma factor</keyword>
<comment type="caution">
    <text evidence="7">The sequence shown here is derived from an EMBL/GenBank/DDBJ whole genome shotgun (WGS) entry which is preliminary data.</text>
</comment>
<evidence type="ECO:0000259" key="6">
    <source>
        <dbReference type="Pfam" id="PF22029"/>
    </source>
</evidence>
<dbReference type="NCBIfam" id="TIGR02937">
    <property type="entry name" value="sigma70-ECF"/>
    <property type="match status" value="1"/>
</dbReference>
<evidence type="ECO:0000313" key="8">
    <source>
        <dbReference type="Proteomes" id="UP000681075"/>
    </source>
</evidence>
<evidence type="ECO:0000259" key="5">
    <source>
        <dbReference type="Pfam" id="PF08281"/>
    </source>
</evidence>
<proteinExistence type="inferred from homology"/>
<sequence>METVQATTGGGTLDKETTALILTEIPSLRRFARYLARDNELAEDLVQDTLARAVAKIAQWQPGTNMRAWLMAILRSNFISHHRYTRRRPQCESLDDRMYELGDQPRQAIRLDLMSVSKACRGLPAEQQEVLRLIAVDGMKYEEAAERLGVPIGTVRSRLFRARTAITTYMQPAA</sequence>
<protein>
    <submittedName>
        <fullName evidence="7">RNA polymerase sigma factor</fullName>
    </submittedName>
</protein>
<dbReference type="Proteomes" id="UP000681075">
    <property type="component" value="Unassembled WGS sequence"/>
</dbReference>
<evidence type="ECO:0000256" key="3">
    <source>
        <dbReference type="ARBA" id="ARBA00023082"/>
    </source>
</evidence>
<dbReference type="GO" id="GO:0006352">
    <property type="term" value="P:DNA-templated transcription initiation"/>
    <property type="evidence" value="ECO:0007669"/>
    <property type="project" value="InterPro"/>
</dbReference>
<dbReference type="InterPro" id="IPR014284">
    <property type="entry name" value="RNA_pol_sigma-70_dom"/>
</dbReference>
<evidence type="ECO:0000256" key="2">
    <source>
        <dbReference type="ARBA" id="ARBA00023015"/>
    </source>
</evidence>